<dbReference type="PATRIC" id="fig|1260221.3.peg.45"/>
<dbReference type="AlphaFoldDB" id="U4KC52"/>
<dbReference type="RefSeq" id="WP_004398316.1">
    <property type="nucleotide sequence ID" value="NC_022528.1"/>
</dbReference>
<dbReference type="Gene3D" id="2.60.40.3340">
    <property type="entry name" value="Domain of unknown function DUF4426"/>
    <property type="match status" value="1"/>
</dbReference>
<dbReference type="KEGG" id="vni:VIBNI_A0051"/>
<proteinExistence type="predicted"/>
<organism evidence="3 4">
    <name type="scientific">Vibrio nigripulchritudo</name>
    <dbReference type="NCBI Taxonomy" id="28173"/>
    <lineage>
        <taxon>Bacteria</taxon>
        <taxon>Pseudomonadati</taxon>
        <taxon>Pseudomonadota</taxon>
        <taxon>Gammaproteobacteria</taxon>
        <taxon>Vibrionales</taxon>
        <taxon>Vibrionaceae</taxon>
        <taxon>Vibrio</taxon>
    </lineage>
</organism>
<evidence type="ECO:0000313" key="4">
    <source>
        <dbReference type="Proteomes" id="UP000016895"/>
    </source>
</evidence>
<keyword evidence="4" id="KW-1185">Reference proteome</keyword>
<dbReference type="EMBL" id="FO203526">
    <property type="protein sequence ID" value="CCO56268.1"/>
    <property type="molecule type" value="Genomic_DNA"/>
</dbReference>
<evidence type="ECO:0000256" key="1">
    <source>
        <dbReference type="SAM" id="SignalP"/>
    </source>
</evidence>
<keyword evidence="1" id="KW-0732">Signal</keyword>
<evidence type="ECO:0000259" key="2">
    <source>
        <dbReference type="Pfam" id="PF14467"/>
    </source>
</evidence>
<dbReference type="OrthoDB" id="8563353at2"/>
<feature type="chain" id="PRO_5004650176" description="DUF4426 domain-containing protein" evidence="1">
    <location>
        <begin position="20"/>
        <end position="143"/>
    </location>
</feature>
<dbReference type="Pfam" id="PF14467">
    <property type="entry name" value="DUF4426"/>
    <property type="match status" value="1"/>
</dbReference>
<dbReference type="STRING" id="28173.VIBNI_A0051"/>
<protein>
    <recommendedName>
        <fullName evidence="2">DUF4426 domain-containing protein</fullName>
    </recommendedName>
</protein>
<dbReference type="InterPro" id="IPR025218">
    <property type="entry name" value="DUF4426"/>
</dbReference>
<evidence type="ECO:0000313" key="3">
    <source>
        <dbReference type="EMBL" id="CCO56268.1"/>
    </source>
</evidence>
<reference evidence="3 4" key="1">
    <citation type="journal article" date="2013" name="ISME J.">
        <title>Comparative genomics of pathogenic lineages of Vibrio nigripulchritudo identifies virulence-associated traits.</title>
        <authorList>
            <person name="Goudenege D."/>
            <person name="Labreuche Y."/>
            <person name="Krin E."/>
            <person name="Ansquer D."/>
            <person name="Mangenot S."/>
            <person name="Calteau A."/>
            <person name="Medigue C."/>
            <person name="Mazel D."/>
            <person name="Polz M.F."/>
            <person name="Le Roux F."/>
        </authorList>
    </citation>
    <scope>NUCLEOTIDE SEQUENCE [LARGE SCALE GENOMIC DNA]</scope>
    <source>
        <strain evidence="4">SnF1</strain>
    </source>
</reference>
<feature type="domain" description="DUF4426" evidence="2">
    <location>
        <begin position="23"/>
        <end position="142"/>
    </location>
</feature>
<dbReference type="eggNOG" id="ENOG503303T">
    <property type="taxonomic scope" value="Bacteria"/>
</dbReference>
<feature type="signal peptide" evidence="1">
    <location>
        <begin position="1"/>
        <end position="19"/>
    </location>
</feature>
<gene>
    <name evidence="3" type="ORF">VIBNI_A0051</name>
</gene>
<dbReference type="Proteomes" id="UP000016895">
    <property type="component" value="Chromosome 1"/>
</dbReference>
<name>U4KC52_9VIBR</name>
<sequence length="143" mass="15819">MSKWLTALLALCLVAPVTAGQFKTIKNVEVHYSAFNTAFLTPKIARQYNLSRDGYHALLNISILDNAQVGKPAITAGVKGSAKNLLGQMKELTFHEVKEGDAIYYLAEFSISHEETFTFTIDIDAGLSGKGPIRFTQKFYVEE</sequence>
<accession>U4KC52</accession>